<dbReference type="Pfam" id="PF01476">
    <property type="entry name" value="LysM"/>
    <property type="match status" value="3"/>
</dbReference>
<feature type="domain" description="LysM" evidence="8">
    <location>
        <begin position="26"/>
        <end position="69"/>
    </location>
</feature>
<dbReference type="PANTHER" id="PTHR47053">
    <property type="entry name" value="MUREIN DD-ENDOPEPTIDASE MEPH-RELATED"/>
    <property type="match status" value="1"/>
</dbReference>
<dbReference type="RefSeq" id="WP_040372742.1">
    <property type="nucleotide sequence ID" value="NZ_CP068053.1"/>
</dbReference>
<dbReference type="InterPro" id="IPR038765">
    <property type="entry name" value="Papain-like_cys_pep_sf"/>
</dbReference>
<organism evidence="10 11">
    <name type="scientific">Peribacillus psychrosaccharolyticus</name>
    <name type="common">Bacillus psychrosaccharolyticus</name>
    <dbReference type="NCBI Taxonomy" id="1407"/>
    <lineage>
        <taxon>Bacteria</taxon>
        <taxon>Bacillati</taxon>
        <taxon>Bacillota</taxon>
        <taxon>Bacilli</taxon>
        <taxon>Bacillales</taxon>
        <taxon>Bacillaceae</taxon>
        <taxon>Peribacillus</taxon>
    </lineage>
</organism>
<evidence type="ECO:0000313" key="10">
    <source>
        <dbReference type="EMBL" id="QQS99129.1"/>
    </source>
</evidence>
<dbReference type="GO" id="GO:0006508">
    <property type="term" value="P:proteolysis"/>
    <property type="evidence" value="ECO:0007669"/>
    <property type="project" value="UniProtKB-KW"/>
</dbReference>
<reference evidence="10 11" key="1">
    <citation type="submission" date="2021-01" db="EMBL/GenBank/DDBJ databases">
        <title>FDA dAtabase for Regulatory Grade micrObial Sequences (FDA-ARGOS): Supporting development and validation of Infectious Disease Dx tests.</title>
        <authorList>
            <person name="Nelson B."/>
            <person name="Plummer A."/>
            <person name="Tallon L."/>
            <person name="Sadzewicz L."/>
            <person name="Zhao X."/>
            <person name="Boylan J."/>
            <person name="Ott S."/>
            <person name="Bowen H."/>
            <person name="Vavikolanu K."/>
            <person name="Mehta A."/>
            <person name="Aluvathingal J."/>
            <person name="Nadendla S."/>
            <person name="Myers T."/>
            <person name="Yan Y."/>
            <person name="Sichtig H."/>
        </authorList>
    </citation>
    <scope>NUCLEOTIDE SEQUENCE [LARGE SCALE GENOMIC DNA]</scope>
    <source>
        <strain evidence="10 11">FDAARGOS_1161</strain>
    </source>
</reference>
<dbReference type="Proteomes" id="UP000595254">
    <property type="component" value="Chromosome"/>
</dbReference>
<dbReference type="InterPro" id="IPR036779">
    <property type="entry name" value="LysM_dom_sf"/>
</dbReference>
<evidence type="ECO:0000256" key="2">
    <source>
        <dbReference type="ARBA" id="ARBA00022670"/>
    </source>
</evidence>
<evidence type="ECO:0000256" key="7">
    <source>
        <dbReference type="SAM" id="SignalP"/>
    </source>
</evidence>
<dbReference type="CDD" id="cd00118">
    <property type="entry name" value="LysM"/>
    <property type="match status" value="3"/>
</dbReference>
<keyword evidence="2" id="KW-0645">Protease</keyword>
<dbReference type="KEGG" id="ppsr:I6J18_15965"/>
<dbReference type="Gene3D" id="3.10.350.10">
    <property type="entry name" value="LysM domain"/>
    <property type="match status" value="3"/>
</dbReference>
<dbReference type="EMBL" id="CP068053">
    <property type="protein sequence ID" value="QQS99129.1"/>
    <property type="molecule type" value="Genomic_DNA"/>
</dbReference>
<keyword evidence="3 7" id="KW-0732">Signal</keyword>
<dbReference type="AlphaFoldDB" id="A0A974NK31"/>
<evidence type="ECO:0000313" key="11">
    <source>
        <dbReference type="Proteomes" id="UP000595254"/>
    </source>
</evidence>
<protein>
    <submittedName>
        <fullName evidence="10">LysM peptidoglycan-binding domain-containing protein</fullName>
    </submittedName>
</protein>
<sequence>MKKGIATLSAAAILSSAFASPALAANTYTVKSGDTLTKIAKNHQTTLANLKALNKLSSDAIFVNQTLKIAAGTNASVTTKASTVKAQVSIEKTSTATYTVVAGDNLTKIANKHHITLGELQSLNKLTSTVIYPGDVLTVSKTKGTTVIDLPEAKKTSTDASSSESNTSGLYTIKKGDTLSKIASQFKLTLQELKSLNQLTSDTIFTGQSLSVSQTAASKPAAKPTNSDTVSNVDQQANTLIAEAKKHIGTPYSWAGSSPGGFDCSGFVYYVMKKAGYSISRTSASTYFDLGKNTTNPSPGSLVFFAGNPAIKSIITHMGIYLGDGQFIHASTSKGVMISSLSSGYYETRLAGFKNF</sequence>
<dbReference type="SUPFAM" id="SSF54106">
    <property type="entry name" value="LysM domain"/>
    <property type="match status" value="3"/>
</dbReference>
<dbReference type="SUPFAM" id="SSF54001">
    <property type="entry name" value="Cysteine proteinases"/>
    <property type="match status" value="1"/>
</dbReference>
<evidence type="ECO:0000256" key="3">
    <source>
        <dbReference type="ARBA" id="ARBA00022729"/>
    </source>
</evidence>
<dbReference type="Gene3D" id="3.90.1720.10">
    <property type="entry name" value="endopeptidase domain like (from Nostoc punctiforme)"/>
    <property type="match status" value="1"/>
</dbReference>
<feature type="chain" id="PRO_5038030272" evidence="7">
    <location>
        <begin position="25"/>
        <end position="356"/>
    </location>
</feature>
<evidence type="ECO:0000256" key="5">
    <source>
        <dbReference type="ARBA" id="ARBA00022801"/>
    </source>
</evidence>
<evidence type="ECO:0000256" key="6">
    <source>
        <dbReference type="ARBA" id="ARBA00022807"/>
    </source>
</evidence>
<keyword evidence="4" id="KW-0677">Repeat</keyword>
<dbReference type="InterPro" id="IPR000064">
    <property type="entry name" value="NLP_P60_dom"/>
</dbReference>
<dbReference type="InterPro" id="IPR051202">
    <property type="entry name" value="Peptidase_C40"/>
</dbReference>
<feature type="domain" description="LysM" evidence="8">
    <location>
        <begin position="169"/>
        <end position="212"/>
    </location>
</feature>
<evidence type="ECO:0000256" key="1">
    <source>
        <dbReference type="ARBA" id="ARBA00007074"/>
    </source>
</evidence>
<keyword evidence="11" id="KW-1185">Reference proteome</keyword>
<evidence type="ECO:0000259" key="8">
    <source>
        <dbReference type="PROSITE" id="PS51782"/>
    </source>
</evidence>
<feature type="domain" description="LysM" evidence="8">
    <location>
        <begin position="96"/>
        <end position="139"/>
    </location>
</feature>
<gene>
    <name evidence="10" type="ORF">I6J18_15965</name>
</gene>
<feature type="signal peptide" evidence="7">
    <location>
        <begin position="1"/>
        <end position="24"/>
    </location>
</feature>
<dbReference type="InterPro" id="IPR018392">
    <property type="entry name" value="LysM"/>
</dbReference>
<name>A0A974NK31_PERPY</name>
<keyword evidence="5" id="KW-0378">Hydrolase</keyword>
<dbReference type="Pfam" id="PF00877">
    <property type="entry name" value="NLPC_P60"/>
    <property type="match status" value="1"/>
</dbReference>
<proteinExistence type="inferred from homology"/>
<feature type="domain" description="NlpC/P60" evidence="9">
    <location>
        <begin position="234"/>
        <end position="356"/>
    </location>
</feature>
<accession>A0A974NK31</accession>
<dbReference type="PANTHER" id="PTHR47053:SF1">
    <property type="entry name" value="MUREIN DD-ENDOPEPTIDASE MEPH-RELATED"/>
    <property type="match status" value="1"/>
</dbReference>
<comment type="similarity">
    <text evidence="1">Belongs to the peptidase C40 family.</text>
</comment>
<dbReference type="PROSITE" id="PS51782">
    <property type="entry name" value="LYSM"/>
    <property type="match status" value="3"/>
</dbReference>
<dbReference type="SMART" id="SM00257">
    <property type="entry name" value="LysM"/>
    <property type="match status" value="3"/>
</dbReference>
<dbReference type="PROSITE" id="PS51935">
    <property type="entry name" value="NLPC_P60"/>
    <property type="match status" value="1"/>
</dbReference>
<keyword evidence="6" id="KW-0788">Thiol protease</keyword>
<evidence type="ECO:0000259" key="9">
    <source>
        <dbReference type="PROSITE" id="PS51935"/>
    </source>
</evidence>
<evidence type="ECO:0000256" key="4">
    <source>
        <dbReference type="ARBA" id="ARBA00022737"/>
    </source>
</evidence>
<dbReference type="GO" id="GO:0008234">
    <property type="term" value="F:cysteine-type peptidase activity"/>
    <property type="evidence" value="ECO:0007669"/>
    <property type="project" value="UniProtKB-KW"/>
</dbReference>